<dbReference type="InterPro" id="IPR009922">
    <property type="entry name" value="DUF1457"/>
</dbReference>
<gene>
    <name evidence="1" type="ORF">AUP43_12905</name>
</gene>
<organism evidence="1 2">
    <name type="scientific">Oceanibaculum pacificum</name>
    <dbReference type="NCBI Taxonomy" id="580166"/>
    <lineage>
        <taxon>Bacteria</taxon>
        <taxon>Pseudomonadati</taxon>
        <taxon>Pseudomonadota</taxon>
        <taxon>Alphaproteobacteria</taxon>
        <taxon>Rhodospirillales</taxon>
        <taxon>Oceanibaculaceae</taxon>
        <taxon>Oceanibaculum</taxon>
    </lineage>
</organism>
<keyword evidence="2" id="KW-1185">Reference proteome</keyword>
<protein>
    <recommendedName>
        <fullName evidence="3">PAS domain-containing protein</fullName>
    </recommendedName>
</protein>
<dbReference type="AlphaFoldDB" id="A0A154VQ75"/>
<comment type="caution">
    <text evidence="1">The sequence shown here is derived from an EMBL/GenBank/DDBJ whole genome shotgun (WGS) entry which is preliminary data.</text>
</comment>
<accession>A0A154VQ75</accession>
<evidence type="ECO:0000313" key="1">
    <source>
        <dbReference type="EMBL" id="KZD03454.1"/>
    </source>
</evidence>
<sequence length="188" mass="21539">MFAEWGTPETTPEVGTLAADQLPHEHLRNLYGYWAARIEGGQIPARNDIDPLDLKPFLPNLLILEQVPVGSRHRYRYRLCGTAITRIVGRELTGLALQDALPEPYLSYVILTHDLATEKQRPVYSETLYHDQGDFVNGMTYRIVLPLRAVAPRGPMVLVSQHWVRRGEKEDWGIDWRNARPITQLVYP</sequence>
<proteinExistence type="predicted"/>
<dbReference type="EMBL" id="LPXN01000144">
    <property type="protein sequence ID" value="KZD03454.1"/>
    <property type="molecule type" value="Genomic_DNA"/>
</dbReference>
<dbReference type="Pfam" id="PF07310">
    <property type="entry name" value="PAS_5"/>
    <property type="match status" value="1"/>
</dbReference>
<reference evidence="1 2" key="1">
    <citation type="submission" date="2015-12" db="EMBL/GenBank/DDBJ databases">
        <title>Genome sequence of Oceanibaculum pacificum MCCC 1A02656.</title>
        <authorList>
            <person name="Lu L."/>
            <person name="Lai Q."/>
            <person name="Shao Z."/>
            <person name="Qian P."/>
        </authorList>
    </citation>
    <scope>NUCLEOTIDE SEQUENCE [LARGE SCALE GENOMIC DNA]</scope>
    <source>
        <strain evidence="1 2">MCCC 1A02656</strain>
    </source>
</reference>
<dbReference type="RefSeq" id="WP_067558991.1">
    <property type="nucleotide sequence ID" value="NZ_LPXN01000144.1"/>
</dbReference>
<dbReference type="Proteomes" id="UP000076400">
    <property type="component" value="Unassembled WGS sequence"/>
</dbReference>
<evidence type="ECO:0000313" key="2">
    <source>
        <dbReference type="Proteomes" id="UP000076400"/>
    </source>
</evidence>
<evidence type="ECO:0008006" key="3">
    <source>
        <dbReference type="Google" id="ProtNLM"/>
    </source>
</evidence>
<name>A0A154VQ75_9PROT</name>